<organism evidence="1 2">
    <name type="scientific">Trichonephila inaurata madagascariensis</name>
    <dbReference type="NCBI Taxonomy" id="2747483"/>
    <lineage>
        <taxon>Eukaryota</taxon>
        <taxon>Metazoa</taxon>
        <taxon>Ecdysozoa</taxon>
        <taxon>Arthropoda</taxon>
        <taxon>Chelicerata</taxon>
        <taxon>Arachnida</taxon>
        <taxon>Araneae</taxon>
        <taxon>Araneomorphae</taxon>
        <taxon>Entelegynae</taxon>
        <taxon>Araneoidea</taxon>
        <taxon>Nephilidae</taxon>
        <taxon>Trichonephila</taxon>
        <taxon>Trichonephila inaurata</taxon>
    </lineage>
</organism>
<evidence type="ECO:0000313" key="1">
    <source>
        <dbReference type="EMBL" id="GFY55224.1"/>
    </source>
</evidence>
<dbReference type="Proteomes" id="UP000886998">
    <property type="component" value="Unassembled WGS sequence"/>
</dbReference>
<name>A0A8X6XL39_9ARAC</name>
<gene>
    <name evidence="1" type="ORF">TNIN_207281</name>
</gene>
<accession>A0A8X6XL39</accession>
<reference evidence="1" key="1">
    <citation type="submission" date="2020-08" db="EMBL/GenBank/DDBJ databases">
        <title>Multicomponent nature underlies the extraordinary mechanical properties of spider dragline silk.</title>
        <authorList>
            <person name="Kono N."/>
            <person name="Nakamura H."/>
            <person name="Mori M."/>
            <person name="Yoshida Y."/>
            <person name="Ohtoshi R."/>
            <person name="Malay A.D."/>
            <person name="Moran D.A.P."/>
            <person name="Tomita M."/>
            <person name="Numata K."/>
            <person name="Arakawa K."/>
        </authorList>
    </citation>
    <scope>NUCLEOTIDE SEQUENCE</scope>
</reference>
<dbReference type="EMBL" id="BMAV01010266">
    <property type="protein sequence ID" value="GFY55224.1"/>
    <property type="molecule type" value="Genomic_DNA"/>
</dbReference>
<evidence type="ECO:0000313" key="2">
    <source>
        <dbReference type="Proteomes" id="UP000886998"/>
    </source>
</evidence>
<comment type="caution">
    <text evidence="1">The sequence shown here is derived from an EMBL/GenBank/DDBJ whole genome shotgun (WGS) entry which is preliminary data.</text>
</comment>
<sequence length="84" mass="9621">MDCRFVSGSNWDHTFPSVVIFQGSCPMLKLVEYFAGEGEMFGKVEEKLRKQSAAVKTFKKSWRTKLFCSTLLSESGHVQKRKEP</sequence>
<keyword evidence="2" id="KW-1185">Reference proteome</keyword>
<proteinExistence type="predicted"/>
<dbReference type="AlphaFoldDB" id="A0A8X6XL39"/>
<protein>
    <submittedName>
        <fullName evidence="1">Uncharacterized protein</fullName>
    </submittedName>
</protein>